<dbReference type="Pfam" id="PF00582">
    <property type="entry name" value="Usp"/>
    <property type="match status" value="1"/>
</dbReference>
<evidence type="ECO:0000313" key="4">
    <source>
        <dbReference type="Proteomes" id="UP000323258"/>
    </source>
</evidence>
<reference evidence="3 4" key="2">
    <citation type="submission" date="2019-09" db="EMBL/GenBank/DDBJ databases">
        <title>Mesorhizobium sp. MaA-C15 isolated from Microcystis aeruginosa.</title>
        <authorList>
            <person name="Jeong S.E."/>
            <person name="Jin H.M."/>
            <person name="Jeon C.O."/>
        </authorList>
    </citation>
    <scope>NUCLEOTIDE SEQUENCE [LARGE SCALE GENOMIC DNA]</scope>
    <source>
        <strain evidence="3 4">MaA-C15</strain>
    </source>
</reference>
<dbReference type="AlphaFoldDB" id="A0A5D4GYP7"/>
<dbReference type="OrthoDB" id="9792500at2"/>
<name>A0A5D4GYP7_9HYPH</name>
<dbReference type="PRINTS" id="PR01438">
    <property type="entry name" value="UNVRSLSTRESS"/>
</dbReference>
<dbReference type="Proteomes" id="UP000323258">
    <property type="component" value="Unassembled WGS sequence"/>
</dbReference>
<dbReference type="PANTHER" id="PTHR46268">
    <property type="entry name" value="STRESS RESPONSE PROTEIN NHAX"/>
    <property type="match status" value="1"/>
</dbReference>
<comment type="caution">
    <text evidence="3">The sequence shown here is derived from an EMBL/GenBank/DDBJ whole genome shotgun (WGS) entry which is preliminary data.</text>
</comment>
<feature type="domain" description="UspA" evidence="2">
    <location>
        <begin position="1"/>
        <end position="141"/>
    </location>
</feature>
<dbReference type="InterPro" id="IPR006015">
    <property type="entry name" value="Universal_stress_UspA"/>
</dbReference>
<accession>A0A5D4GYP7</accession>
<sequence>MYRDILVSVDLGDAKAEVATILAAVEYARAFGARLHVMTVVPDYGLSIVGGFFPKEHEKAALDHANTALHEFTVAHVPSEVKHRHIVGHGSIYRQILHYAGVVKADLIVLSAGREGPEDYLIGPNAARVVRHAKTSVLVVRQEG</sequence>
<evidence type="ECO:0000313" key="3">
    <source>
        <dbReference type="EMBL" id="TYR33123.1"/>
    </source>
</evidence>
<dbReference type="InterPro" id="IPR006016">
    <property type="entry name" value="UspA"/>
</dbReference>
<dbReference type="EMBL" id="VSZS01000060">
    <property type="protein sequence ID" value="TYR33123.1"/>
    <property type="molecule type" value="Genomic_DNA"/>
</dbReference>
<protein>
    <submittedName>
        <fullName evidence="3">Universal stress protein</fullName>
    </submittedName>
</protein>
<evidence type="ECO:0000259" key="2">
    <source>
        <dbReference type="Pfam" id="PF00582"/>
    </source>
</evidence>
<gene>
    <name evidence="3" type="ORF">FY036_08675</name>
</gene>
<dbReference type="CDD" id="cd00293">
    <property type="entry name" value="USP-like"/>
    <property type="match status" value="1"/>
</dbReference>
<dbReference type="RefSeq" id="WP_148914323.1">
    <property type="nucleotide sequence ID" value="NZ_VSZS01000060.1"/>
</dbReference>
<dbReference type="InterPro" id="IPR014729">
    <property type="entry name" value="Rossmann-like_a/b/a_fold"/>
</dbReference>
<reference evidence="3 4" key="1">
    <citation type="submission" date="2019-08" db="EMBL/GenBank/DDBJ databases">
        <authorList>
            <person name="Seo Y.L."/>
        </authorList>
    </citation>
    <scope>NUCLEOTIDE SEQUENCE [LARGE SCALE GENOMIC DNA]</scope>
    <source>
        <strain evidence="3 4">MaA-C15</strain>
    </source>
</reference>
<dbReference type="Gene3D" id="3.40.50.620">
    <property type="entry name" value="HUPs"/>
    <property type="match status" value="1"/>
</dbReference>
<keyword evidence="4" id="KW-1185">Reference proteome</keyword>
<dbReference type="SUPFAM" id="SSF52402">
    <property type="entry name" value="Adenine nucleotide alpha hydrolases-like"/>
    <property type="match status" value="1"/>
</dbReference>
<dbReference type="PANTHER" id="PTHR46268:SF6">
    <property type="entry name" value="UNIVERSAL STRESS PROTEIN UP12"/>
    <property type="match status" value="1"/>
</dbReference>
<proteinExistence type="inferred from homology"/>
<evidence type="ECO:0000256" key="1">
    <source>
        <dbReference type="ARBA" id="ARBA00008791"/>
    </source>
</evidence>
<comment type="similarity">
    <text evidence="1">Belongs to the universal stress protein A family.</text>
</comment>
<organism evidence="3 4">
    <name type="scientific">Neoaquamicrobium microcysteis</name>
    <dbReference type="NCBI Taxonomy" id="2682781"/>
    <lineage>
        <taxon>Bacteria</taxon>
        <taxon>Pseudomonadati</taxon>
        <taxon>Pseudomonadota</taxon>
        <taxon>Alphaproteobacteria</taxon>
        <taxon>Hyphomicrobiales</taxon>
        <taxon>Phyllobacteriaceae</taxon>
        <taxon>Neoaquamicrobium</taxon>
    </lineage>
</organism>